<proteinExistence type="predicted"/>
<dbReference type="Pfam" id="PF13441">
    <property type="entry name" value="Gly-zipper_YMGG"/>
    <property type="match status" value="1"/>
</dbReference>
<gene>
    <name evidence="3" type="ORF">IGS68_19680</name>
</gene>
<organism evidence="3 4">
    <name type="scientific">Skermanella cutis</name>
    <dbReference type="NCBI Taxonomy" id="2775420"/>
    <lineage>
        <taxon>Bacteria</taxon>
        <taxon>Pseudomonadati</taxon>
        <taxon>Pseudomonadota</taxon>
        <taxon>Alphaproteobacteria</taxon>
        <taxon>Rhodospirillales</taxon>
        <taxon>Azospirillaceae</taxon>
        <taxon>Skermanella</taxon>
    </lineage>
</organism>
<evidence type="ECO:0000313" key="4">
    <source>
        <dbReference type="Proteomes" id="UP000595197"/>
    </source>
</evidence>
<dbReference type="PROSITE" id="PS51257">
    <property type="entry name" value="PROKAR_LIPOPROTEIN"/>
    <property type="match status" value="1"/>
</dbReference>
<dbReference type="Proteomes" id="UP000595197">
    <property type="component" value="Chromosome"/>
</dbReference>
<protein>
    <recommendedName>
        <fullName evidence="2">YMGG-like Gly-zipper domain-containing protein</fullName>
    </recommendedName>
</protein>
<name>A0ABX7B1Q6_9PROT</name>
<accession>A0ABX7B1Q6</accession>
<dbReference type="InterPro" id="IPR027367">
    <property type="entry name" value="Gly-zipper_YMGG"/>
</dbReference>
<reference evidence="3" key="1">
    <citation type="submission" date="2021-02" db="EMBL/GenBank/DDBJ databases">
        <title>Skermanella TT6 skin isolate.</title>
        <authorList>
            <person name="Lee K."/>
            <person name="Ganzorig M."/>
        </authorList>
    </citation>
    <scope>NUCLEOTIDE SEQUENCE</scope>
    <source>
        <strain evidence="3">TT6</strain>
    </source>
</reference>
<feature type="domain" description="YMGG-like Gly-zipper" evidence="2">
    <location>
        <begin position="24"/>
        <end position="57"/>
    </location>
</feature>
<sequence length="58" mass="5506">MSKKQLIGVVFALLALGACSTEQMVGTGVGAAGGYAIDGKRGALIGGAGGGLLGTIID</sequence>
<feature type="signal peptide" evidence="1">
    <location>
        <begin position="1"/>
        <end position="20"/>
    </location>
</feature>
<feature type="chain" id="PRO_5045619495" description="YMGG-like Gly-zipper domain-containing protein" evidence="1">
    <location>
        <begin position="21"/>
        <end position="58"/>
    </location>
</feature>
<keyword evidence="1" id="KW-0732">Signal</keyword>
<evidence type="ECO:0000259" key="2">
    <source>
        <dbReference type="Pfam" id="PF13441"/>
    </source>
</evidence>
<keyword evidence="4" id="KW-1185">Reference proteome</keyword>
<evidence type="ECO:0000256" key="1">
    <source>
        <dbReference type="SAM" id="SignalP"/>
    </source>
</evidence>
<dbReference type="EMBL" id="CP067420">
    <property type="protein sequence ID" value="QQP88257.1"/>
    <property type="molecule type" value="Genomic_DNA"/>
</dbReference>
<evidence type="ECO:0000313" key="3">
    <source>
        <dbReference type="EMBL" id="QQP88257.1"/>
    </source>
</evidence>
<dbReference type="RefSeq" id="WP_201072880.1">
    <property type="nucleotide sequence ID" value="NZ_CP067420.1"/>
</dbReference>